<gene>
    <name evidence="1" type="ORF">M513_05863</name>
</gene>
<accession>A0A085M836</accession>
<sequence length="86" mass="9453">MAGKPKAYMAHGERYATVTSPTRLSKDGLCRHATKVEITAGGLFDDGFKPRSRIVIIAYSGKFMQCTDAGSGYIYIYLFVLAVHCE</sequence>
<dbReference type="EMBL" id="KL363218">
    <property type="protein sequence ID" value="KFD53382.1"/>
    <property type="molecule type" value="Genomic_DNA"/>
</dbReference>
<name>A0A085M836_9BILA</name>
<reference evidence="1 2" key="1">
    <citation type="journal article" date="2014" name="Nat. Genet.">
        <title>Genome and transcriptome of the porcine whipworm Trichuris suis.</title>
        <authorList>
            <person name="Jex A.R."/>
            <person name="Nejsum P."/>
            <person name="Schwarz E.M."/>
            <person name="Hu L."/>
            <person name="Young N.D."/>
            <person name="Hall R.S."/>
            <person name="Korhonen P.K."/>
            <person name="Liao S."/>
            <person name="Thamsborg S."/>
            <person name="Xia J."/>
            <person name="Xu P."/>
            <person name="Wang S."/>
            <person name="Scheerlinck J.P."/>
            <person name="Hofmann A."/>
            <person name="Sternberg P.W."/>
            <person name="Wang J."/>
            <person name="Gasser R.B."/>
        </authorList>
    </citation>
    <scope>NUCLEOTIDE SEQUENCE [LARGE SCALE GENOMIC DNA]</scope>
    <source>
        <strain evidence="1">DCEP-RM93M</strain>
    </source>
</reference>
<dbReference type="AlphaFoldDB" id="A0A085M836"/>
<protein>
    <submittedName>
        <fullName evidence="1">Uncharacterized protein</fullName>
    </submittedName>
</protein>
<organism evidence="1 2">
    <name type="scientific">Trichuris suis</name>
    <name type="common">pig whipworm</name>
    <dbReference type="NCBI Taxonomy" id="68888"/>
    <lineage>
        <taxon>Eukaryota</taxon>
        <taxon>Metazoa</taxon>
        <taxon>Ecdysozoa</taxon>
        <taxon>Nematoda</taxon>
        <taxon>Enoplea</taxon>
        <taxon>Dorylaimia</taxon>
        <taxon>Trichinellida</taxon>
        <taxon>Trichuridae</taxon>
        <taxon>Trichuris</taxon>
    </lineage>
</organism>
<keyword evidence="2" id="KW-1185">Reference proteome</keyword>
<evidence type="ECO:0000313" key="2">
    <source>
        <dbReference type="Proteomes" id="UP000030764"/>
    </source>
</evidence>
<evidence type="ECO:0000313" key="1">
    <source>
        <dbReference type="EMBL" id="KFD53382.1"/>
    </source>
</evidence>
<dbReference type="Proteomes" id="UP000030764">
    <property type="component" value="Unassembled WGS sequence"/>
</dbReference>
<proteinExistence type="predicted"/>